<dbReference type="PANTHER" id="PTHR11567:SF195">
    <property type="entry name" value="ACID PHOSPHATASE, PUTATIVE (AFU_ORTHOLOGUE AFUA_3G14570)-RELATED"/>
    <property type="match status" value="1"/>
</dbReference>
<organism evidence="3 4">
    <name type="scientific">Dioszegia hungarica</name>
    <dbReference type="NCBI Taxonomy" id="4972"/>
    <lineage>
        <taxon>Eukaryota</taxon>
        <taxon>Fungi</taxon>
        <taxon>Dikarya</taxon>
        <taxon>Basidiomycota</taxon>
        <taxon>Agaricomycotina</taxon>
        <taxon>Tremellomycetes</taxon>
        <taxon>Tremellales</taxon>
        <taxon>Bulleribasidiaceae</taxon>
        <taxon>Dioszegia</taxon>
    </lineage>
</organism>
<evidence type="ECO:0000256" key="1">
    <source>
        <dbReference type="ARBA" id="ARBA00005375"/>
    </source>
</evidence>
<dbReference type="AlphaFoldDB" id="A0AA38HE03"/>
<dbReference type="GeneID" id="77725769"/>
<sequence length="429" mass="49006">MSSSLEHALTAAGPPGTFTISADEEDYGRYNWACMPHVRREEYVRLPEEYELRYVEVIQRHHKRTPYASNTLYEEDIEWDCPKEGPFHHGKSQTRGTTSIYWQTQRNTNNPIERTVGTGFRGSSCTFPTLTSQGIEDARRHGEDFGGVYRDMLHFLPTDRSKYEWRVTNNVLTTQTLGGFAAGLYPTVSQYPAKVQPASFDSLEPAYACPLADRLLAEIESDAEWTAHLVQSQPLRDRFNSVTGTNPDALGWKRSWDHPFDNLASKQSHGLPLPCSLDDRAFCIDQTHADRIYRLGNWESLHRYRGSPQSLLLSVLKMGDWITELRHNLEAAVRGEPMLYRHNFAHDGSIAALLGILQIDRPEWPGMGAEAVFELYWRKEEWFIRVLYSGQTLETSTPLGTLNMVKLSVFIAYLDQVIPDLVEQCTSFH</sequence>
<protein>
    <submittedName>
        <fullName evidence="3">Phosphoglycerate mutase-like protein</fullName>
    </submittedName>
</protein>
<accession>A0AA38HE03</accession>
<comment type="caution">
    <text evidence="3">The sequence shown here is derived from an EMBL/GenBank/DDBJ whole genome shotgun (WGS) entry which is preliminary data.</text>
</comment>
<dbReference type="Pfam" id="PF00328">
    <property type="entry name" value="His_Phos_2"/>
    <property type="match status" value="1"/>
</dbReference>
<evidence type="ECO:0000313" key="3">
    <source>
        <dbReference type="EMBL" id="KAI9638212.1"/>
    </source>
</evidence>
<dbReference type="EMBL" id="JAKWFO010000003">
    <property type="protein sequence ID" value="KAI9638212.1"/>
    <property type="molecule type" value="Genomic_DNA"/>
</dbReference>
<dbReference type="InterPro" id="IPR050645">
    <property type="entry name" value="Histidine_acid_phosphatase"/>
</dbReference>
<reference evidence="3" key="1">
    <citation type="journal article" date="2022" name="G3 (Bethesda)">
        <title>High quality genome of the basidiomycete yeast Dioszegia hungarica PDD-24b-2 isolated from cloud water.</title>
        <authorList>
            <person name="Jarrige D."/>
            <person name="Haridas S."/>
            <person name="Bleykasten-Grosshans C."/>
            <person name="Joly M."/>
            <person name="Nadalig T."/>
            <person name="Sancelme M."/>
            <person name="Vuilleumier S."/>
            <person name="Grigoriev I.V."/>
            <person name="Amato P."/>
            <person name="Bringel F."/>
        </authorList>
    </citation>
    <scope>NUCLEOTIDE SEQUENCE</scope>
    <source>
        <strain evidence="3">PDD-24b-2</strain>
    </source>
</reference>
<dbReference type="RefSeq" id="XP_052947989.1">
    <property type="nucleotide sequence ID" value="XM_053086568.1"/>
</dbReference>
<proteinExistence type="inferred from homology"/>
<comment type="similarity">
    <text evidence="1">Belongs to the histidine acid phosphatase family.</text>
</comment>
<dbReference type="Proteomes" id="UP001164286">
    <property type="component" value="Unassembled WGS sequence"/>
</dbReference>
<gene>
    <name evidence="3" type="ORF">MKK02DRAFT_22457</name>
</gene>
<dbReference type="GO" id="GO:0016791">
    <property type="term" value="F:phosphatase activity"/>
    <property type="evidence" value="ECO:0007669"/>
    <property type="project" value="TreeGrafter"/>
</dbReference>
<keyword evidence="4" id="KW-1185">Reference proteome</keyword>
<evidence type="ECO:0000256" key="2">
    <source>
        <dbReference type="SAM" id="MobiDB-lite"/>
    </source>
</evidence>
<dbReference type="SUPFAM" id="SSF53254">
    <property type="entry name" value="Phosphoglycerate mutase-like"/>
    <property type="match status" value="1"/>
</dbReference>
<feature type="region of interest" description="Disordered" evidence="2">
    <location>
        <begin position="1"/>
        <end position="20"/>
    </location>
</feature>
<dbReference type="InterPro" id="IPR000560">
    <property type="entry name" value="His_Pase_clade-2"/>
</dbReference>
<name>A0AA38HE03_9TREE</name>
<dbReference type="PANTHER" id="PTHR11567">
    <property type="entry name" value="ACID PHOSPHATASE-RELATED"/>
    <property type="match status" value="1"/>
</dbReference>
<evidence type="ECO:0000313" key="4">
    <source>
        <dbReference type="Proteomes" id="UP001164286"/>
    </source>
</evidence>
<dbReference type="Gene3D" id="3.40.50.1240">
    <property type="entry name" value="Phosphoglycerate mutase-like"/>
    <property type="match status" value="1"/>
</dbReference>
<dbReference type="InterPro" id="IPR029033">
    <property type="entry name" value="His_PPase_superfam"/>
</dbReference>